<feature type="transmembrane region" description="Helical" evidence="1">
    <location>
        <begin position="177"/>
        <end position="196"/>
    </location>
</feature>
<name>E9GUB8_DAPPU</name>
<evidence type="ECO:0000313" key="3">
    <source>
        <dbReference type="Proteomes" id="UP000000305"/>
    </source>
</evidence>
<sequence length="241" mass="27704">MEKFASTVSSKEFDLEFTKLLDQKIVSLKSPVEDPDIDQETKLFKCRGTAAFKCHHELGPYHLEVKGEKCDPSYDQWVLIWKLLSCSGAVHAEVIDNSLNDLIKKTKWYLEDDLMIGILMVANSKKVIPFIEDTWYLEENDLLCSLKNDDQGSQGGKYTPLVTLIHRIVYVYTKGKPIFISMLHPSGFVVGCYGLMEWITALENYSVDLRDIYFLFYGLKLIYHLSLIMMNTGLNLLTCRH</sequence>
<dbReference type="AlphaFoldDB" id="E9GUB8"/>
<evidence type="ECO:0000313" key="2">
    <source>
        <dbReference type="EMBL" id="EFX76877.1"/>
    </source>
</evidence>
<dbReference type="InParanoid" id="E9GUB8"/>
<evidence type="ECO:0000256" key="1">
    <source>
        <dbReference type="SAM" id="Phobius"/>
    </source>
</evidence>
<proteinExistence type="predicted"/>
<keyword evidence="1" id="KW-0812">Transmembrane</keyword>
<dbReference type="Proteomes" id="UP000000305">
    <property type="component" value="Unassembled WGS sequence"/>
</dbReference>
<dbReference type="KEGG" id="dpx:DAPPUDRAFT_322006"/>
<keyword evidence="1" id="KW-1133">Transmembrane helix</keyword>
<keyword evidence="3" id="KW-1185">Reference proteome</keyword>
<accession>E9GUB8</accession>
<protein>
    <submittedName>
        <fullName evidence="2">Uncharacterized protein</fullName>
    </submittedName>
</protein>
<feature type="transmembrane region" description="Helical" evidence="1">
    <location>
        <begin position="216"/>
        <end position="237"/>
    </location>
</feature>
<gene>
    <name evidence="2" type="ORF">DAPPUDRAFT_322006</name>
</gene>
<organism evidence="2 3">
    <name type="scientific">Daphnia pulex</name>
    <name type="common">Water flea</name>
    <dbReference type="NCBI Taxonomy" id="6669"/>
    <lineage>
        <taxon>Eukaryota</taxon>
        <taxon>Metazoa</taxon>
        <taxon>Ecdysozoa</taxon>
        <taxon>Arthropoda</taxon>
        <taxon>Crustacea</taxon>
        <taxon>Branchiopoda</taxon>
        <taxon>Diplostraca</taxon>
        <taxon>Cladocera</taxon>
        <taxon>Anomopoda</taxon>
        <taxon>Daphniidae</taxon>
        <taxon>Daphnia</taxon>
    </lineage>
</organism>
<dbReference type="PhylomeDB" id="E9GUB8"/>
<keyword evidence="1" id="KW-0472">Membrane</keyword>
<dbReference type="HOGENOM" id="CLU_1054701_0_0_1"/>
<dbReference type="EMBL" id="GL732566">
    <property type="protein sequence ID" value="EFX76877.1"/>
    <property type="molecule type" value="Genomic_DNA"/>
</dbReference>
<reference evidence="2 3" key="1">
    <citation type="journal article" date="2011" name="Science">
        <title>The ecoresponsive genome of Daphnia pulex.</title>
        <authorList>
            <person name="Colbourne J.K."/>
            <person name="Pfrender M.E."/>
            <person name="Gilbert D."/>
            <person name="Thomas W.K."/>
            <person name="Tucker A."/>
            <person name="Oakley T.H."/>
            <person name="Tokishita S."/>
            <person name="Aerts A."/>
            <person name="Arnold G.J."/>
            <person name="Basu M.K."/>
            <person name="Bauer D.J."/>
            <person name="Caceres C.E."/>
            <person name="Carmel L."/>
            <person name="Casola C."/>
            <person name="Choi J.H."/>
            <person name="Detter J.C."/>
            <person name="Dong Q."/>
            <person name="Dusheyko S."/>
            <person name="Eads B.D."/>
            <person name="Frohlich T."/>
            <person name="Geiler-Samerotte K.A."/>
            <person name="Gerlach D."/>
            <person name="Hatcher P."/>
            <person name="Jogdeo S."/>
            <person name="Krijgsveld J."/>
            <person name="Kriventseva E.V."/>
            <person name="Kultz D."/>
            <person name="Laforsch C."/>
            <person name="Lindquist E."/>
            <person name="Lopez J."/>
            <person name="Manak J.R."/>
            <person name="Muller J."/>
            <person name="Pangilinan J."/>
            <person name="Patwardhan R.P."/>
            <person name="Pitluck S."/>
            <person name="Pritham E.J."/>
            <person name="Rechtsteiner A."/>
            <person name="Rho M."/>
            <person name="Rogozin I.B."/>
            <person name="Sakarya O."/>
            <person name="Salamov A."/>
            <person name="Schaack S."/>
            <person name="Shapiro H."/>
            <person name="Shiga Y."/>
            <person name="Skalitzky C."/>
            <person name="Smith Z."/>
            <person name="Souvorov A."/>
            <person name="Sung W."/>
            <person name="Tang Z."/>
            <person name="Tsuchiya D."/>
            <person name="Tu H."/>
            <person name="Vos H."/>
            <person name="Wang M."/>
            <person name="Wolf Y.I."/>
            <person name="Yamagata H."/>
            <person name="Yamada T."/>
            <person name="Ye Y."/>
            <person name="Shaw J.R."/>
            <person name="Andrews J."/>
            <person name="Crease T.J."/>
            <person name="Tang H."/>
            <person name="Lucas S.M."/>
            <person name="Robertson H.M."/>
            <person name="Bork P."/>
            <person name="Koonin E.V."/>
            <person name="Zdobnov E.M."/>
            <person name="Grigoriev I.V."/>
            <person name="Lynch M."/>
            <person name="Boore J.L."/>
        </authorList>
    </citation>
    <scope>NUCLEOTIDE SEQUENCE [LARGE SCALE GENOMIC DNA]</scope>
</reference>